<organism evidence="1 2">
    <name type="scientific">Romanomermis culicivorax</name>
    <name type="common">Nematode worm</name>
    <dbReference type="NCBI Taxonomy" id="13658"/>
    <lineage>
        <taxon>Eukaryota</taxon>
        <taxon>Metazoa</taxon>
        <taxon>Ecdysozoa</taxon>
        <taxon>Nematoda</taxon>
        <taxon>Enoplea</taxon>
        <taxon>Dorylaimia</taxon>
        <taxon>Mermithida</taxon>
        <taxon>Mermithoidea</taxon>
        <taxon>Mermithidae</taxon>
        <taxon>Romanomermis</taxon>
    </lineage>
</organism>
<accession>A0A915HGG5</accession>
<evidence type="ECO:0000313" key="1">
    <source>
        <dbReference type="Proteomes" id="UP000887565"/>
    </source>
</evidence>
<evidence type="ECO:0000313" key="2">
    <source>
        <dbReference type="WBParaSite" id="nRc.2.0.1.t01117-RA"/>
    </source>
</evidence>
<dbReference type="WBParaSite" id="nRc.2.0.1.t01117-RA">
    <property type="protein sequence ID" value="nRc.2.0.1.t01117-RA"/>
    <property type="gene ID" value="nRc.2.0.1.g01117"/>
</dbReference>
<dbReference type="SUPFAM" id="SSF140996">
    <property type="entry name" value="Hermes dimerisation domain"/>
    <property type="match status" value="1"/>
</dbReference>
<name>A0A915HGG5_ROMCU</name>
<proteinExistence type="predicted"/>
<reference evidence="2" key="1">
    <citation type="submission" date="2022-11" db="UniProtKB">
        <authorList>
            <consortium name="WormBaseParasite"/>
        </authorList>
    </citation>
    <scope>IDENTIFICATION</scope>
</reference>
<protein>
    <submittedName>
        <fullName evidence="2">Uncharacterized protein</fullName>
    </submittedName>
</protein>
<dbReference type="Proteomes" id="UP000887565">
    <property type="component" value="Unplaced"/>
</dbReference>
<dbReference type="AlphaFoldDB" id="A0A915HGG5"/>
<keyword evidence="1" id="KW-1185">Reference proteome</keyword>
<sequence length="92" mass="10895">MKRYRDYNYTITMPYNTYSRTWEYFDRQDNDYAICNVTKLAINDLKSRTINKLVVEMIALDDQPFSMVGNLGFTHLMKLQPLAAVREVQKTC</sequence>